<organism evidence="1 2">
    <name type="scientific">Suillus plorans</name>
    <dbReference type="NCBI Taxonomy" id="116603"/>
    <lineage>
        <taxon>Eukaryota</taxon>
        <taxon>Fungi</taxon>
        <taxon>Dikarya</taxon>
        <taxon>Basidiomycota</taxon>
        <taxon>Agaricomycotina</taxon>
        <taxon>Agaricomycetes</taxon>
        <taxon>Agaricomycetidae</taxon>
        <taxon>Boletales</taxon>
        <taxon>Suillineae</taxon>
        <taxon>Suillaceae</taxon>
        <taxon>Suillus</taxon>
    </lineage>
</organism>
<dbReference type="AlphaFoldDB" id="A0A9P7AA46"/>
<evidence type="ECO:0000313" key="1">
    <source>
        <dbReference type="EMBL" id="KAG1784385.1"/>
    </source>
</evidence>
<evidence type="ECO:0000313" key="2">
    <source>
        <dbReference type="Proteomes" id="UP000719766"/>
    </source>
</evidence>
<sequence>MSTQTSVSPERVVIGCLFTPTDPNGFVDVTIRDGPKGTFTLTRHNRFFSELSNMKQYHSSARKNEDNEPYFIHVIYDKTLHGTPRCPYLVVKGMCKGQAVGLERKDYMAATNAVDHVIRKVKVEERKEGDKV</sequence>
<accession>A0A9P7AA46</accession>
<dbReference type="GeneID" id="64601804"/>
<dbReference type="RefSeq" id="XP_041151870.1">
    <property type="nucleotide sequence ID" value="XM_041308040.1"/>
</dbReference>
<proteinExistence type="predicted"/>
<protein>
    <submittedName>
        <fullName evidence="1">Uncharacterized protein</fullName>
    </submittedName>
</protein>
<dbReference type="EMBL" id="JABBWE010000152">
    <property type="protein sequence ID" value="KAG1784385.1"/>
    <property type="molecule type" value="Genomic_DNA"/>
</dbReference>
<dbReference type="Proteomes" id="UP000719766">
    <property type="component" value="Unassembled WGS sequence"/>
</dbReference>
<name>A0A9P7AA46_9AGAM</name>
<reference evidence="1" key="1">
    <citation type="journal article" date="2020" name="New Phytol.">
        <title>Comparative genomics reveals dynamic genome evolution in host specialist ectomycorrhizal fungi.</title>
        <authorList>
            <person name="Lofgren L.A."/>
            <person name="Nguyen N.H."/>
            <person name="Vilgalys R."/>
            <person name="Ruytinx J."/>
            <person name="Liao H.L."/>
            <person name="Branco S."/>
            <person name="Kuo A."/>
            <person name="LaButti K."/>
            <person name="Lipzen A."/>
            <person name="Andreopoulos W."/>
            <person name="Pangilinan J."/>
            <person name="Riley R."/>
            <person name="Hundley H."/>
            <person name="Na H."/>
            <person name="Barry K."/>
            <person name="Grigoriev I.V."/>
            <person name="Stajich J.E."/>
            <person name="Kennedy P.G."/>
        </authorList>
    </citation>
    <scope>NUCLEOTIDE SEQUENCE</scope>
    <source>
        <strain evidence="1">S12</strain>
    </source>
</reference>
<keyword evidence="2" id="KW-1185">Reference proteome</keyword>
<comment type="caution">
    <text evidence="1">The sequence shown here is derived from an EMBL/GenBank/DDBJ whole genome shotgun (WGS) entry which is preliminary data.</text>
</comment>
<dbReference type="OrthoDB" id="2631926at2759"/>
<gene>
    <name evidence="1" type="ORF">HD556DRAFT_1451824</name>
</gene>